<dbReference type="AlphaFoldDB" id="A0A644ZCW3"/>
<dbReference type="EMBL" id="VSSQ01008385">
    <property type="protein sequence ID" value="MPM38725.1"/>
    <property type="molecule type" value="Genomic_DNA"/>
</dbReference>
<gene>
    <name evidence="2" type="ORF">SDC9_85355</name>
</gene>
<accession>A0A644ZCW3</accession>
<organism evidence="2">
    <name type="scientific">bioreactor metagenome</name>
    <dbReference type="NCBI Taxonomy" id="1076179"/>
    <lineage>
        <taxon>unclassified sequences</taxon>
        <taxon>metagenomes</taxon>
        <taxon>ecological metagenomes</taxon>
    </lineage>
</organism>
<feature type="transmembrane region" description="Helical" evidence="1">
    <location>
        <begin position="59"/>
        <end position="80"/>
    </location>
</feature>
<evidence type="ECO:0000313" key="2">
    <source>
        <dbReference type="EMBL" id="MPM38725.1"/>
    </source>
</evidence>
<sequence length="105" mass="11793">MRGNKQQRPVGHRPLGGHGNHPLRLCVIVKFVPVKLVVFLFFYLGLLPLPQRDHGVEGFHLRISFVFRMILGRIFLFAGFTDLHADGEADVIGVFAHQLLKAPAL</sequence>
<comment type="caution">
    <text evidence="2">The sequence shown here is derived from an EMBL/GenBank/DDBJ whole genome shotgun (WGS) entry which is preliminary data.</text>
</comment>
<reference evidence="2" key="1">
    <citation type="submission" date="2019-08" db="EMBL/GenBank/DDBJ databases">
        <authorList>
            <person name="Kucharzyk K."/>
            <person name="Murdoch R.W."/>
            <person name="Higgins S."/>
            <person name="Loffler F."/>
        </authorList>
    </citation>
    <scope>NUCLEOTIDE SEQUENCE</scope>
</reference>
<evidence type="ECO:0000256" key="1">
    <source>
        <dbReference type="SAM" id="Phobius"/>
    </source>
</evidence>
<keyword evidence="1" id="KW-0812">Transmembrane</keyword>
<name>A0A644ZCW3_9ZZZZ</name>
<feature type="transmembrane region" description="Helical" evidence="1">
    <location>
        <begin position="21"/>
        <end position="47"/>
    </location>
</feature>
<proteinExistence type="predicted"/>
<keyword evidence="1" id="KW-1133">Transmembrane helix</keyword>
<protein>
    <submittedName>
        <fullName evidence="2">Uncharacterized protein</fullName>
    </submittedName>
</protein>
<keyword evidence="1" id="KW-0472">Membrane</keyword>